<organism evidence="2 3">
    <name type="scientific">Polymorphobacter multimanifer</name>
    <dbReference type="NCBI Taxonomy" id="1070431"/>
    <lineage>
        <taxon>Bacteria</taxon>
        <taxon>Pseudomonadati</taxon>
        <taxon>Pseudomonadota</taxon>
        <taxon>Alphaproteobacteria</taxon>
        <taxon>Sphingomonadales</taxon>
        <taxon>Sphingosinicellaceae</taxon>
        <taxon>Polymorphobacter</taxon>
    </lineage>
</organism>
<keyword evidence="3" id="KW-1185">Reference proteome</keyword>
<sequence>MTDPALWSAAERAAFDARRRSRNLALGILLAALTVLFFGITMVRMVPPSGEVQAKLQAQKPGWDGR</sequence>
<feature type="transmembrane region" description="Helical" evidence="1">
    <location>
        <begin position="24"/>
        <end position="46"/>
    </location>
</feature>
<protein>
    <submittedName>
        <fullName evidence="2">Uncharacterized protein</fullName>
    </submittedName>
</protein>
<comment type="caution">
    <text evidence="2">The sequence shown here is derived from an EMBL/GenBank/DDBJ whole genome shotgun (WGS) entry which is preliminary data.</text>
</comment>
<dbReference type="Proteomes" id="UP000538147">
    <property type="component" value="Unassembled WGS sequence"/>
</dbReference>
<gene>
    <name evidence="2" type="ORF">FHS79_001796</name>
</gene>
<evidence type="ECO:0000256" key="1">
    <source>
        <dbReference type="SAM" id="Phobius"/>
    </source>
</evidence>
<name>A0A841L4Q3_9SPHN</name>
<accession>A0A841L4Q3</accession>
<evidence type="ECO:0000313" key="2">
    <source>
        <dbReference type="EMBL" id="MBB6227627.1"/>
    </source>
</evidence>
<dbReference type="RefSeq" id="WP_184198536.1">
    <property type="nucleotide sequence ID" value="NZ_BMOX01000020.1"/>
</dbReference>
<evidence type="ECO:0000313" key="3">
    <source>
        <dbReference type="Proteomes" id="UP000538147"/>
    </source>
</evidence>
<reference evidence="2 3" key="1">
    <citation type="submission" date="2020-08" db="EMBL/GenBank/DDBJ databases">
        <title>Genomic Encyclopedia of Type Strains, Phase IV (KMG-IV): sequencing the most valuable type-strain genomes for metagenomic binning, comparative biology and taxonomic classification.</title>
        <authorList>
            <person name="Goeker M."/>
        </authorList>
    </citation>
    <scope>NUCLEOTIDE SEQUENCE [LARGE SCALE GENOMIC DNA]</scope>
    <source>
        <strain evidence="2 3">DSM 102189</strain>
    </source>
</reference>
<keyword evidence="1" id="KW-0812">Transmembrane</keyword>
<dbReference type="EMBL" id="JACIIV010000011">
    <property type="protein sequence ID" value="MBB6227627.1"/>
    <property type="molecule type" value="Genomic_DNA"/>
</dbReference>
<dbReference type="AlphaFoldDB" id="A0A841L4Q3"/>
<keyword evidence="1" id="KW-1133">Transmembrane helix</keyword>
<proteinExistence type="predicted"/>
<keyword evidence="1" id="KW-0472">Membrane</keyword>